<gene>
    <name evidence="1" type="ORF">KARP_01330</name>
</gene>
<organism evidence="1 2">
    <name type="scientific">Orientia tsutsugamushi</name>
    <name type="common">Rickettsia tsutsugamushi</name>
    <dbReference type="NCBI Taxonomy" id="784"/>
    <lineage>
        <taxon>Bacteria</taxon>
        <taxon>Pseudomonadati</taxon>
        <taxon>Pseudomonadota</taxon>
        <taxon>Alphaproteobacteria</taxon>
        <taxon>Rickettsiales</taxon>
        <taxon>Rickettsiaceae</taxon>
        <taxon>Rickettsieae</taxon>
        <taxon>Orientia</taxon>
    </lineage>
</organism>
<evidence type="ECO:0000313" key="1">
    <source>
        <dbReference type="EMBL" id="SPR15444.1"/>
    </source>
</evidence>
<dbReference type="RefSeq" id="WP_045913046.1">
    <property type="nucleotide sequence ID" value="NZ_LS398548.1"/>
</dbReference>
<proteinExistence type="predicted"/>
<evidence type="ECO:0000313" key="2">
    <source>
        <dbReference type="Proteomes" id="UP000245243"/>
    </source>
</evidence>
<reference evidence="2" key="1">
    <citation type="submission" date="2018-03" db="EMBL/GenBank/DDBJ databases">
        <authorList>
            <person name="Batty M. E."/>
            <person name="Batty M E."/>
        </authorList>
    </citation>
    <scope>NUCLEOTIDE SEQUENCE [LARGE SCALE GENOMIC DNA]</scope>
</reference>
<name>A0A2U3RQF0_ORITS</name>
<sequence length="267" mass="30775">MLQKATNQVFDINKFTAAIRQILQTSEGEIYNILADKINAFKSFNSKSIQSQFEKYLKELRPDCITYNYTIDKSDIVGTYVAGISEQYRILETFLSDIDFVLQADIPDLKKEGYGIDNIIDISNKGDIVDFIFQNQFQIKGTDPFKWAVQNDYKIHGHHPVKYAIKKNFKIENINPVIWAQQNNISYINGIELLFSIVSSGYKIDGQDAVIWCINNKVNINTQDPLEFALANGYIISNQKCIRQDDDIRIHAWKHNYKIDGEDVINN</sequence>
<protein>
    <submittedName>
        <fullName evidence="1">Uncharacterized protein</fullName>
    </submittedName>
</protein>
<dbReference type="AlphaFoldDB" id="A0A2U3RQF0"/>
<dbReference type="EMBL" id="LS398548">
    <property type="protein sequence ID" value="SPR15444.1"/>
    <property type="molecule type" value="Genomic_DNA"/>
</dbReference>
<accession>A0A2U3RQF0</accession>
<dbReference type="Proteomes" id="UP000245243">
    <property type="component" value="Chromosome I"/>
</dbReference>